<proteinExistence type="inferred from homology"/>
<dbReference type="Proteomes" id="UP000477285">
    <property type="component" value="Unassembled WGS sequence"/>
</dbReference>
<reference evidence="7 10" key="3">
    <citation type="submission" date="2019-07" db="EMBL/GenBank/DDBJ databases">
        <authorList>
            <person name="Chang H.-W."/>
            <person name="Raman A."/>
            <person name="Venkatesh S."/>
            <person name="Gehrig J."/>
        </authorList>
    </citation>
    <scope>NUCLEOTIDE SEQUENCE [LARGE SCALE GENOMIC DNA]</scope>
    <source>
        <strain evidence="7">Blautia_wexlerae_LFYP_14</strain>
    </source>
</reference>
<dbReference type="EMBL" id="CABHOF010000051">
    <property type="protein sequence ID" value="VUX66230.1"/>
    <property type="molecule type" value="Genomic_DNA"/>
</dbReference>
<evidence type="ECO:0000313" key="6">
    <source>
        <dbReference type="EMBL" id="MZS87691.1"/>
    </source>
</evidence>
<accession>A0A173WWC7</accession>
<dbReference type="Gene3D" id="3.30.460.10">
    <property type="entry name" value="Beta Polymerase, domain 2"/>
    <property type="match status" value="1"/>
</dbReference>
<keyword evidence="2" id="KW-0963">Cytoplasm</keyword>
<evidence type="ECO:0000313" key="3">
    <source>
        <dbReference type="EMBL" id="CUN43822.1"/>
    </source>
</evidence>
<dbReference type="PANTHER" id="PTHR21043:SF0">
    <property type="entry name" value="MITOCHONDRIAL ASSEMBLY OF RIBOSOMAL LARGE SUBUNIT PROTEIN 1"/>
    <property type="match status" value="1"/>
</dbReference>
<dbReference type="GO" id="GO:0017148">
    <property type="term" value="P:negative regulation of translation"/>
    <property type="evidence" value="ECO:0007669"/>
    <property type="project" value="UniProtKB-UniRule"/>
</dbReference>
<dbReference type="GO" id="GO:0005737">
    <property type="term" value="C:cytoplasm"/>
    <property type="evidence" value="ECO:0007669"/>
    <property type="project" value="UniProtKB-SubCell"/>
</dbReference>
<dbReference type="Proteomes" id="UP000366766">
    <property type="component" value="Unassembled WGS sequence"/>
</dbReference>
<comment type="subcellular location">
    <subcellularLocation>
        <location evidence="2">Cytoplasm</location>
    </subcellularLocation>
</comment>
<dbReference type="InterPro" id="IPR004394">
    <property type="entry name" value="Iojap/RsfS/C7orf30"/>
</dbReference>
<comment type="function">
    <text evidence="2">Functions as a ribosomal silencing factor. Interacts with ribosomal protein uL14 (rplN), blocking formation of intersubunit bridge B8. Prevents association of the 30S and 50S ribosomal subunits and the formation of functional ribosomes, thus repressing translation.</text>
</comment>
<dbReference type="Pfam" id="PF02410">
    <property type="entry name" value="RsfS"/>
    <property type="match status" value="1"/>
</dbReference>
<dbReference type="eggNOG" id="COG0799">
    <property type="taxonomic scope" value="Bacteria"/>
</dbReference>
<dbReference type="GeneID" id="75078975"/>
<dbReference type="NCBIfam" id="TIGR00090">
    <property type="entry name" value="rsfS_iojap_ybeB"/>
    <property type="match status" value="1"/>
</dbReference>
<comment type="similarity">
    <text evidence="1 2">Belongs to the Iojap/RsfS family.</text>
</comment>
<protein>
    <recommendedName>
        <fullName evidence="2">Ribosomal silencing factor RsfS</fullName>
    </recommendedName>
</protein>
<organism evidence="3 8">
    <name type="scientific">Blautia wexlerae</name>
    <dbReference type="NCBI Taxonomy" id="418240"/>
    <lineage>
        <taxon>Bacteria</taxon>
        <taxon>Bacillati</taxon>
        <taxon>Bacillota</taxon>
        <taxon>Clostridia</taxon>
        <taxon>Lachnospirales</taxon>
        <taxon>Lachnospiraceae</taxon>
        <taxon>Blautia</taxon>
    </lineage>
</organism>
<dbReference type="EMBL" id="WWVQ01000005">
    <property type="protein sequence ID" value="MZL32172.1"/>
    <property type="molecule type" value="Genomic_DNA"/>
</dbReference>
<evidence type="ECO:0000313" key="5">
    <source>
        <dbReference type="EMBL" id="MZL32172.1"/>
    </source>
</evidence>
<evidence type="ECO:0000256" key="2">
    <source>
        <dbReference type="HAMAP-Rule" id="MF_01477"/>
    </source>
</evidence>
<evidence type="ECO:0000313" key="10">
    <source>
        <dbReference type="Proteomes" id="UP000366766"/>
    </source>
</evidence>
<dbReference type="Proteomes" id="UP000477156">
    <property type="component" value="Unassembled WGS sequence"/>
</dbReference>
<dbReference type="PANTHER" id="PTHR21043">
    <property type="entry name" value="IOJAP SUPERFAMILY ORTHOLOG"/>
    <property type="match status" value="1"/>
</dbReference>
<evidence type="ECO:0000313" key="7">
    <source>
        <dbReference type="EMBL" id="VUX66230.1"/>
    </source>
</evidence>
<gene>
    <name evidence="3" type="primary">ybeB</name>
    <name evidence="2 5" type="synonym">rsfS</name>
    <name evidence="7" type="ORF">BWLFYP14_02602</name>
    <name evidence="3" type="ORF">ERS852478_00104</name>
    <name evidence="4" type="ORF">ERS852523_01886</name>
    <name evidence="6" type="ORF">GT712_00945</name>
    <name evidence="5" type="ORF">GT728_02925</name>
</gene>
<dbReference type="RefSeq" id="WP_008703130.1">
    <property type="nucleotide sequence ID" value="NZ_AP031426.1"/>
</dbReference>
<dbReference type="AlphaFoldDB" id="A0A173WWC7"/>
<dbReference type="EMBL" id="CZAW01000017">
    <property type="protein sequence ID" value="CUP52035.1"/>
    <property type="molecule type" value="Genomic_DNA"/>
</dbReference>
<reference evidence="11 12" key="2">
    <citation type="journal article" date="2019" name="Nat. Med.">
        <title>A library of human gut bacterial isolates paired with longitudinal multiomics data enables mechanistic microbiome research.</title>
        <authorList>
            <person name="Poyet M."/>
            <person name="Groussin M."/>
            <person name="Gibbons S.M."/>
            <person name="Avila-Pacheco J."/>
            <person name="Jiang X."/>
            <person name="Kearney S.M."/>
            <person name="Perrotta A.R."/>
            <person name="Berdy B."/>
            <person name="Zhao S."/>
            <person name="Lieberman T.D."/>
            <person name="Swanson P.K."/>
            <person name="Smith M."/>
            <person name="Roesemann S."/>
            <person name="Alexander J.E."/>
            <person name="Rich S.A."/>
            <person name="Livny J."/>
            <person name="Vlamakis H."/>
            <person name="Clish C."/>
            <person name="Bullock K."/>
            <person name="Deik A."/>
            <person name="Scott J."/>
            <person name="Pierce K.A."/>
            <person name="Xavier R.J."/>
            <person name="Alm E.J."/>
        </authorList>
    </citation>
    <scope>NUCLEOTIDE SEQUENCE [LARGE SCALE GENOMIC DNA]</scope>
    <source>
        <strain evidence="5 12">BIOML-A1</strain>
        <strain evidence="6 11">BIOML-A12</strain>
    </source>
</reference>
<evidence type="ECO:0000256" key="1">
    <source>
        <dbReference type="ARBA" id="ARBA00010574"/>
    </source>
</evidence>
<evidence type="ECO:0000313" key="11">
    <source>
        <dbReference type="Proteomes" id="UP000477156"/>
    </source>
</evidence>
<evidence type="ECO:0000313" key="8">
    <source>
        <dbReference type="Proteomes" id="UP000095431"/>
    </source>
</evidence>
<dbReference type="Proteomes" id="UP000095431">
    <property type="component" value="Unassembled WGS sequence"/>
</dbReference>
<dbReference type="HAMAP" id="MF_01477">
    <property type="entry name" value="Iojap_RsfS"/>
    <property type="match status" value="1"/>
</dbReference>
<name>A0A173WWC7_9FIRM</name>
<dbReference type="EMBL" id="CYZN01000001">
    <property type="protein sequence ID" value="CUN43822.1"/>
    <property type="molecule type" value="Genomic_DNA"/>
</dbReference>
<dbReference type="GO" id="GO:0042256">
    <property type="term" value="P:cytosolic ribosome assembly"/>
    <property type="evidence" value="ECO:0007669"/>
    <property type="project" value="UniProtKB-UniRule"/>
</dbReference>
<dbReference type="InterPro" id="IPR043519">
    <property type="entry name" value="NT_sf"/>
</dbReference>
<comment type="subunit">
    <text evidence="2">Interacts with ribosomal protein uL14 (rplN).</text>
</comment>
<reference evidence="8 9" key="1">
    <citation type="submission" date="2015-09" db="EMBL/GenBank/DDBJ databases">
        <authorList>
            <consortium name="Pathogen Informatics"/>
        </authorList>
    </citation>
    <scope>NUCLEOTIDE SEQUENCE [LARGE SCALE GENOMIC DNA]</scope>
    <source>
        <strain evidence="3 8">2789STDY5834863</strain>
        <strain evidence="4 9">2789STDY5834911</strain>
    </source>
</reference>
<dbReference type="Proteomes" id="UP000095712">
    <property type="component" value="Unassembled WGS sequence"/>
</dbReference>
<sequence length="119" mass="13743">MNRELEMAKLACRALDEKKGKDIKVIDIHEVSVIADYFVIASASNQNQVQAMVDNVDETLGRAGFEAKQIEGTRNSSWVLMDYGDMIVHVFDEENRLFYDLERIWRDGKVLDVNEFLEK</sequence>
<evidence type="ECO:0000313" key="12">
    <source>
        <dbReference type="Proteomes" id="UP000477285"/>
    </source>
</evidence>
<dbReference type="EMBL" id="WWVF01000001">
    <property type="protein sequence ID" value="MZS87691.1"/>
    <property type="molecule type" value="Genomic_DNA"/>
</dbReference>
<dbReference type="SUPFAM" id="SSF81301">
    <property type="entry name" value="Nucleotidyltransferase"/>
    <property type="match status" value="1"/>
</dbReference>
<keyword evidence="10" id="KW-1185">Reference proteome</keyword>
<keyword evidence="2" id="KW-0678">Repressor</keyword>
<evidence type="ECO:0000313" key="4">
    <source>
        <dbReference type="EMBL" id="CUP52035.1"/>
    </source>
</evidence>
<dbReference type="GO" id="GO:0090071">
    <property type="term" value="P:negative regulation of ribosome biogenesis"/>
    <property type="evidence" value="ECO:0007669"/>
    <property type="project" value="UniProtKB-UniRule"/>
</dbReference>
<dbReference type="OrthoDB" id="9793681at2"/>
<dbReference type="GO" id="GO:0043023">
    <property type="term" value="F:ribosomal large subunit binding"/>
    <property type="evidence" value="ECO:0007669"/>
    <property type="project" value="TreeGrafter"/>
</dbReference>
<keyword evidence="2" id="KW-0810">Translation regulation</keyword>
<evidence type="ECO:0000313" key="9">
    <source>
        <dbReference type="Proteomes" id="UP000095712"/>
    </source>
</evidence>